<proteinExistence type="predicted"/>
<evidence type="ECO:0000313" key="1">
    <source>
        <dbReference type="EMBL" id="ESA19131.1"/>
    </source>
</evidence>
<gene>
    <name evidence="1" type="ORF">GLOINDRAFT_19923</name>
</gene>
<dbReference type="EMBL" id="KI278545">
    <property type="protein sequence ID" value="ESA19131.1"/>
    <property type="molecule type" value="Genomic_DNA"/>
</dbReference>
<name>U9UU77_RHIID</name>
<sequence length="63" mass="7652">MDFVWMFDHRFLWKLCTNFVKHFLGILKHLEIRSGTVFGIVQRYLRLLSLLKTVLALTFRLRL</sequence>
<protein>
    <submittedName>
        <fullName evidence="1">Uncharacterized protein</fullName>
    </submittedName>
</protein>
<reference evidence="1" key="1">
    <citation type="submission" date="2013-07" db="EMBL/GenBank/DDBJ databases">
        <title>The genome of an arbuscular mycorrhizal fungus provides insights into the evolution of the oldest plant symbiosis.</title>
        <authorList>
            <consortium name="DOE Joint Genome Institute"/>
            <person name="Tisserant E."/>
            <person name="Malbreil M."/>
            <person name="Kuo A."/>
            <person name="Kohler A."/>
            <person name="Symeonidi A."/>
            <person name="Balestrini R."/>
            <person name="Charron P."/>
            <person name="Duensing N."/>
            <person name="Frei-dit-Frey N."/>
            <person name="Gianinazzi-Pearson V."/>
            <person name="Gilbert B."/>
            <person name="Handa Y."/>
            <person name="Hijri M."/>
            <person name="Kaul R."/>
            <person name="Kawaguchi M."/>
            <person name="Krajinski F."/>
            <person name="Lammers P."/>
            <person name="Lapierre D."/>
            <person name="Masclaux F.G."/>
            <person name="Murat C."/>
            <person name="Morin E."/>
            <person name="Ndikumana S."/>
            <person name="Pagni M."/>
            <person name="Petitpierre D."/>
            <person name="Requena N."/>
            <person name="Rosikiewicz P."/>
            <person name="Riley R."/>
            <person name="Saito K."/>
            <person name="San Clemente H."/>
            <person name="Shapiro H."/>
            <person name="van Tuinen D."/>
            <person name="Becard G."/>
            <person name="Bonfante P."/>
            <person name="Paszkowski U."/>
            <person name="Shachar-Hill Y."/>
            <person name="Young J.P."/>
            <person name="Sanders I.R."/>
            <person name="Henrissat B."/>
            <person name="Rensing S.A."/>
            <person name="Grigoriev I.V."/>
            <person name="Corradi N."/>
            <person name="Roux C."/>
            <person name="Martin F."/>
        </authorList>
    </citation>
    <scope>NUCLEOTIDE SEQUENCE</scope>
    <source>
        <strain evidence="1">DAOM 197198</strain>
    </source>
</reference>
<accession>U9UU77</accession>
<dbReference type="HOGENOM" id="CLU_2886895_0_0_1"/>
<dbReference type="AlphaFoldDB" id="U9UU77"/>
<organism evidence="1">
    <name type="scientific">Rhizophagus irregularis (strain DAOM 181602 / DAOM 197198 / MUCL 43194)</name>
    <name type="common">Arbuscular mycorrhizal fungus</name>
    <name type="synonym">Glomus intraradices</name>
    <dbReference type="NCBI Taxonomy" id="747089"/>
    <lineage>
        <taxon>Eukaryota</taxon>
        <taxon>Fungi</taxon>
        <taxon>Fungi incertae sedis</taxon>
        <taxon>Mucoromycota</taxon>
        <taxon>Glomeromycotina</taxon>
        <taxon>Glomeromycetes</taxon>
        <taxon>Glomerales</taxon>
        <taxon>Glomeraceae</taxon>
        <taxon>Rhizophagus</taxon>
    </lineage>
</organism>